<keyword evidence="1" id="KW-0408">Iron</keyword>
<keyword evidence="2" id="KW-0411">Iron-sulfur</keyword>
<evidence type="ECO:0000256" key="3">
    <source>
        <dbReference type="ARBA" id="ARBA00023304"/>
    </source>
</evidence>
<dbReference type="GO" id="GO:0009082">
    <property type="term" value="P:branched-chain amino acid biosynthetic process"/>
    <property type="evidence" value="ECO:0007669"/>
    <property type="project" value="UniProtKB-KW"/>
</dbReference>
<dbReference type="GO" id="GO:0051537">
    <property type="term" value="F:2 iron, 2 sulfur cluster binding"/>
    <property type="evidence" value="ECO:0007669"/>
    <property type="project" value="UniProtKB-KW"/>
</dbReference>
<keyword evidence="1" id="KW-0001">2Fe-2S</keyword>
<evidence type="ECO:0000256" key="2">
    <source>
        <dbReference type="ARBA" id="ARBA00023014"/>
    </source>
</evidence>
<dbReference type="Pfam" id="PF24877">
    <property type="entry name" value="ILV_EDD_C"/>
    <property type="match status" value="1"/>
</dbReference>
<dbReference type="RefSeq" id="WP_132690039.1">
    <property type="nucleotide sequence ID" value="NZ_SKBU01000012.1"/>
</dbReference>
<evidence type="ECO:0000313" key="6">
    <source>
        <dbReference type="EMBL" id="TCJ18354.1"/>
    </source>
</evidence>
<evidence type="ECO:0000256" key="4">
    <source>
        <dbReference type="SAM" id="MobiDB-lite"/>
    </source>
</evidence>
<dbReference type="SUPFAM" id="SSF52016">
    <property type="entry name" value="LeuD/IlvD-like"/>
    <property type="match status" value="1"/>
</dbReference>
<keyword evidence="3" id="KW-0100">Branched-chain amino acid biosynthesis</keyword>
<comment type="caution">
    <text evidence="6">The sequence shown here is derived from an EMBL/GenBank/DDBJ whole genome shotgun (WGS) entry which is preliminary data.</text>
</comment>
<accession>A0A4R1BLU3</accession>
<evidence type="ECO:0000313" key="7">
    <source>
        <dbReference type="Proteomes" id="UP000295244"/>
    </source>
</evidence>
<dbReference type="GO" id="GO:0016836">
    <property type="term" value="F:hydro-lyase activity"/>
    <property type="evidence" value="ECO:0007669"/>
    <property type="project" value="TreeGrafter"/>
</dbReference>
<feature type="region of interest" description="Disordered" evidence="4">
    <location>
        <begin position="384"/>
        <end position="409"/>
    </location>
</feature>
<dbReference type="PANTHER" id="PTHR43661">
    <property type="entry name" value="D-XYLONATE DEHYDRATASE"/>
    <property type="match status" value="1"/>
</dbReference>
<dbReference type="AlphaFoldDB" id="A0A4R1BLU3"/>
<dbReference type="InterPro" id="IPR042096">
    <property type="entry name" value="Dihydro-acid_dehy_C"/>
</dbReference>
<dbReference type="GO" id="GO:0005829">
    <property type="term" value="C:cytosol"/>
    <property type="evidence" value="ECO:0007669"/>
    <property type="project" value="TreeGrafter"/>
</dbReference>
<dbReference type="SUPFAM" id="SSF143975">
    <property type="entry name" value="IlvD/EDD N-terminal domain-like"/>
    <property type="match status" value="1"/>
</dbReference>
<proteinExistence type="predicted"/>
<evidence type="ECO:0000256" key="1">
    <source>
        <dbReference type="ARBA" id="ARBA00022714"/>
    </source>
</evidence>
<dbReference type="Gene3D" id="3.50.30.80">
    <property type="entry name" value="IlvD/EDD C-terminal domain-like"/>
    <property type="match status" value="1"/>
</dbReference>
<evidence type="ECO:0000259" key="5">
    <source>
        <dbReference type="Pfam" id="PF24877"/>
    </source>
</evidence>
<sequence length="409" mass="42178">MLRVGVAAPPGSGYPDRLRDAGCEPVLIPLPETASRGIGLRREWTADATEMAAAVREPDGLLLAAPEPEVLAGLVIAALRLNLPAVVAGRARDATSAAVAAMGLAPQEGDAAELAAALAGEGGPKPQEIVQSFSLANALRASCALSGGPEPLVHLAAIAREANVPGFGSVMRVISRETGPATTPGSEWFLKHGVPGILKHLGRAVHDTRTVAGRLRDRLPDDVPEPPDAEGSGLVFMRDRRKTVEAVGWSADTDKTYASGKCLVFAGEEAAVRAVESGGVEPRRVLVVAGCGPRSGSGLLRLTRFSEVLEESGLAGRVAVFTDGVAPAAARGVWVSLATPEAAAAGLPSRLMDGDMLYLGLDDGAIRVGVSSEDLEGTELLIEAPNPPPGYQGRYTRDARPALEGAGFP</sequence>
<feature type="domain" description="Dihydroxy-acid/6-phosphogluconate dehydratase C-terminal" evidence="5">
    <location>
        <begin position="254"/>
        <end position="406"/>
    </location>
</feature>
<dbReference type="Proteomes" id="UP000295244">
    <property type="component" value="Unassembled WGS sequence"/>
</dbReference>
<gene>
    <name evidence="6" type="ORF">E0L93_06345</name>
</gene>
<dbReference type="EMBL" id="SKBU01000012">
    <property type="protein sequence ID" value="TCJ18354.1"/>
    <property type="molecule type" value="Genomic_DNA"/>
</dbReference>
<protein>
    <recommendedName>
        <fullName evidence="5">Dihydroxy-acid/6-phosphogluconate dehydratase C-terminal domain-containing protein</fullName>
    </recommendedName>
</protein>
<organism evidence="6 7">
    <name type="scientific">Rubrobacter taiwanensis</name>
    <dbReference type="NCBI Taxonomy" id="185139"/>
    <lineage>
        <taxon>Bacteria</taxon>
        <taxon>Bacillati</taxon>
        <taxon>Actinomycetota</taxon>
        <taxon>Rubrobacteria</taxon>
        <taxon>Rubrobacterales</taxon>
        <taxon>Rubrobacteraceae</taxon>
        <taxon>Rubrobacter</taxon>
    </lineage>
</organism>
<dbReference type="InterPro" id="IPR056740">
    <property type="entry name" value="ILV_EDD_C"/>
</dbReference>
<dbReference type="PANTHER" id="PTHR43661:SF3">
    <property type="entry name" value="D-XYLONATE DEHYDRATASE YAGF-RELATED"/>
    <property type="match status" value="1"/>
</dbReference>
<reference evidence="6 7" key="1">
    <citation type="submission" date="2019-03" db="EMBL/GenBank/DDBJ databases">
        <title>Whole genome sequence of a novel Rubrobacter taiwanensis strain, isolated from Yellowstone National Park.</title>
        <authorList>
            <person name="Freed S."/>
            <person name="Ramaley R.F."/>
            <person name="Kyndt J.A."/>
        </authorList>
    </citation>
    <scope>NUCLEOTIDE SEQUENCE [LARGE SCALE GENOMIC DNA]</scope>
    <source>
        <strain evidence="6 7">Yellowstone</strain>
    </source>
</reference>
<dbReference type="OrthoDB" id="5241990at2"/>
<dbReference type="InterPro" id="IPR037237">
    <property type="entry name" value="IlvD/EDD_N"/>
</dbReference>
<keyword evidence="1" id="KW-0479">Metal-binding</keyword>
<name>A0A4R1BLU3_9ACTN</name>
<keyword evidence="7" id="KW-1185">Reference proteome</keyword>
<keyword evidence="3" id="KW-0028">Amino-acid biosynthesis</keyword>